<sequence length="71" mass="8809">MKNAQCKKCLNNFYEKEIYTIQQFQYRKEPPYKWSVEYFKKLGITEWDSFCEKCISDHSKVSEREWKDLKI</sequence>
<proteinExistence type="predicted"/>
<dbReference type="AlphaFoldDB" id="A0A7D5RC26"/>
<dbReference type="Proteomes" id="UP000509771">
    <property type="component" value="Chromosome"/>
</dbReference>
<dbReference type="EMBL" id="CP026993">
    <property type="protein sequence ID" value="QLH03085.1"/>
    <property type="molecule type" value="Genomic_DNA"/>
</dbReference>
<name>A0A7D5RC26_9ARCH</name>
<keyword evidence="2" id="KW-1185">Reference proteome</keyword>
<accession>A0A7D5RC26</accession>
<dbReference type="KEGG" id="ncl:C5F47_05745"/>
<evidence type="ECO:0000313" key="2">
    <source>
        <dbReference type="Proteomes" id="UP000509771"/>
    </source>
</evidence>
<evidence type="ECO:0000313" key="1">
    <source>
        <dbReference type="EMBL" id="QLH03085.1"/>
    </source>
</evidence>
<organism evidence="1 2">
    <name type="scientific">Nitrosopumilus cobalaminigenes</name>
    <dbReference type="NCBI Taxonomy" id="1470066"/>
    <lineage>
        <taxon>Archaea</taxon>
        <taxon>Nitrososphaerota</taxon>
        <taxon>Nitrososphaeria</taxon>
        <taxon>Nitrosopumilales</taxon>
        <taxon>Nitrosopumilaceae</taxon>
        <taxon>Nitrosopumilus</taxon>
    </lineage>
</organism>
<evidence type="ECO:0008006" key="3">
    <source>
        <dbReference type="Google" id="ProtNLM"/>
    </source>
</evidence>
<reference evidence="1 2" key="1">
    <citation type="submission" date="2018-02" db="EMBL/GenBank/DDBJ databases">
        <title>Complete genome of Nitrosopumilus cobalaminigenes HCA1.</title>
        <authorList>
            <person name="Qin W."/>
            <person name="Zheng Y."/>
            <person name="Stahl D.A."/>
        </authorList>
    </citation>
    <scope>NUCLEOTIDE SEQUENCE [LARGE SCALE GENOMIC DNA]</scope>
    <source>
        <strain evidence="1 2">HCA1</strain>
    </source>
</reference>
<protein>
    <recommendedName>
        <fullName evidence="3">HNH endonuclease</fullName>
    </recommendedName>
</protein>
<gene>
    <name evidence="1" type="ORF">C5F47_05745</name>
</gene>